<name>A0A081R3F0_STROR</name>
<sequence>MGLLDRFLKRGKSRSGTNVITHSDFGLYIDGDGYVPLARNPDVIAAVNRIADMVSNMTIHLMENTEKGDIRIKDGLARKIDVNPCDNMTRKTWIFKIVRDLLLFGDGNSVLHVEYDPVNDYILNLRPFSMSEVSFKSDDVGYIVNYRGIDYSPSEIVHFVINPDPDNPFVGTGYRLALRDIVRNLNLATQIKKGFMSGKNVPSLIVKVDSSSGELGTQEGRDQVAKKYLSTSQAGEPWIIPDALLEVEQVKPLSLKDIAINESVEIDKKTVAGLLGVPAFILGVGSFDKEEYNNFVNTTVMSIATTITQTLTRDLLVSNNRYFKLNARSLYSYDITELSSVAEQMTKSMAMRRNEWRDWLGMPPDPDMDELLALENYIPQDRLGDQKKLKGGEEENEETE</sequence>
<proteinExistence type="predicted"/>
<organism evidence="1 2">
    <name type="scientific">Streptococcus oralis</name>
    <dbReference type="NCBI Taxonomy" id="1303"/>
    <lineage>
        <taxon>Bacteria</taxon>
        <taxon>Bacillati</taxon>
        <taxon>Bacillota</taxon>
        <taxon>Bacilli</taxon>
        <taxon>Lactobacillales</taxon>
        <taxon>Streptococcaceae</taxon>
        <taxon>Streptococcus</taxon>
    </lineage>
</organism>
<dbReference type="Proteomes" id="UP000028098">
    <property type="component" value="Unassembled WGS sequence"/>
</dbReference>
<evidence type="ECO:0000313" key="1">
    <source>
        <dbReference type="EMBL" id="KEQ49723.1"/>
    </source>
</evidence>
<dbReference type="PATRIC" id="fig|1303.44.peg.1594"/>
<comment type="caution">
    <text evidence="1">The sequence shown here is derived from an EMBL/GenBank/DDBJ whole genome shotgun (WGS) entry which is preliminary data.</text>
</comment>
<dbReference type="InterPro" id="IPR006427">
    <property type="entry name" value="Portal_HK97"/>
</dbReference>
<protein>
    <submittedName>
        <fullName evidence="1">Phage portal protein, HK97 family</fullName>
    </submittedName>
</protein>
<dbReference type="NCBIfam" id="TIGR01537">
    <property type="entry name" value="portal_HK97"/>
    <property type="match status" value="1"/>
</dbReference>
<evidence type="ECO:0000313" key="2">
    <source>
        <dbReference type="Proteomes" id="UP000028098"/>
    </source>
</evidence>
<dbReference type="Pfam" id="PF04860">
    <property type="entry name" value="Phage_portal"/>
    <property type="match status" value="1"/>
</dbReference>
<dbReference type="EMBL" id="JPGB01000006">
    <property type="protein sequence ID" value="KEQ49723.1"/>
    <property type="molecule type" value="Genomic_DNA"/>
</dbReference>
<gene>
    <name evidence="1" type="ORF">SK143_1665</name>
</gene>
<dbReference type="RefSeq" id="WP_042902963.1">
    <property type="nucleotide sequence ID" value="NZ_JPGB01000006.1"/>
</dbReference>
<dbReference type="InterPro" id="IPR006944">
    <property type="entry name" value="Phage/GTA_portal"/>
</dbReference>
<reference evidence="1 2" key="1">
    <citation type="submission" date="2014-05" db="EMBL/GenBank/DDBJ databases">
        <authorList>
            <person name="Daugherty S.C."/>
            <person name="Tallon L.J."/>
            <person name="Sadzewicz L."/>
            <person name="Kilian M."/>
            <person name="Tettelin H."/>
        </authorList>
    </citation>
    <scope>NUCLEOTIDE SEQUENCE [LARGE SCALE GENOMIC DNA]</scope>
    <source>
        <strain evidence="1 2">SK143</strain>
    </source>
</reference>
<accession>A0A081R3F0</accession>
<dbReference type="AlphaFoldDB" id="A0A081R3F0"/>